<evidence type="ECO:0000313" key="2">
    <source>
        <dbReference type="EMBL" id="NVP56039.1"/>
    </source>
</evidence>
<name>A0ABX2QI72_9HYPH</name>
<keyword evidence="1" id="KW-1133">Transmembrane helix</keyword>
<keyword evidence="3" id="KW-1185">Reference proteome</keyword>
<keyword evidence="1" id="KW-0812">Transmembrane</keyword>
<gene>
    <name evidence="2" type="ORF">HV823_12320</name>
</gene>
<reference evidence="2 3" key="1">
    <citation type="submission" date="2020-06" db="EMBL/GenBank/DDBJ databases">
        <title>Rhizobium sp.nov. isolated from the tomato plant.</title>
        <authorList>
            <person name="Thin K.K."/>
            <person name="Zhang X."/>
            <person name="He S."/>
        </authorList>
    </citation>
    <scope>NUCLEOTIDE SEQUENCE [LARGE SCALE GENOMIC DNA]</scope>
    <source>
        <strain evidence="2 3">DBTS2</strain>
    </source>
</reference>
<dbReference type="Proteomes" id="UP000659172">
    <property type="component" value="Unassembled WGS sequence"/>
</dbReference>
<dbReference type="EMBL" id="JABXYK010000006">
    <property type="protein sequence ID" value="NVP56039.1"/>
    <property type="molecule type" value="Genomic_DNA"/>
</dbReference>
<dbReference type="InterPro" id="IPR025833">
    <property type="entry name" value="GDYXXLXY"/>
</dbReference>
<evidence type="ECO:0000256" key="1">
    <source>
        <dbReference type="SAM" id="Phobius"/>
    </source>
</evidence>
<dbReference type="RefSeq" id="WP_176950009.1">
    <property type="nucleotide sequence ID" value="NZ_JABXYK010000006.1"/>
</dbReference>
<sequence>MTDTAKAWRVPPFVAAVLAALIQTAVLGYMVESRATILRNGAEVRLQTVPVDPRDLMRGDYVTLSYPISRIDGAIVEGEVPKVSGRQSLLVRLAPGPDGLWNATEASFEALPAMSGTVVVRSLPFEFYPDSDGAVGDFISVTYGIERYYVPEGEGRVLETARNAQALEVVARVSPQGQMQIRQILLNGAPAYDEPLY</sequence>
<feature type="transmembrane region" description="Helical" evidence="1">
    <location>
        <begin position="12"/>
        <end position="31"/>
    </location>
</feature>
<proteinExistence type="predicted"/>
<comment type="caution">
    <text evidence="2">The sequence shown here is derived from an EMBL/GenBank/DDBJ whole genome shotgun (WGS) entry which is preliminary data.</text>
</comment>
<evidence type="ECO:0000313" key="3">
    <source>
        <dbReference type="Proteomes" id="UP000659172"/>
    </source>
</evidence>
<protein>
    <submittedName>
        <fullName evidence="2">GDYXXLXY domain-containing protein</fullName>
    </submittedName>
</protein>
<dbReference type="Pfam" id="PF14345">
    <property type="entry name" value="GDYXXLXY"/>
    <property type="match status" value="1"/>
</dbReference>
<keyword evidence="1" id="KW-0472">Membrane</keyword>
<accession>A0ABX2QI72</accession>
<organism evidence="2 3">
    <name type="scientific">Mycoplana rhizolycopersici</name>
    <dbReference type="NCBI Taxonomy" id="2746702"/>
    <lineage>
        <taxon>Bacteria</taxon>
        <taxon>Pseudomonadati</taxon>
        <taxon>Pseudomonadota</taxon>
        <taxon>Alphaproteobacteria</taxon>
        <taxon>Hyphomicrobiales</taxon>
        <taxon>Rhizobiaceae</taxon>
        <taxon>Mycoplana</taxon>
    </lineage>
</organism>